<sequence length="1295" mass="142842">MSTFQRYKVYMNWSSDERVMAPGSRGVRAVFSRFPTKIPTKREKPPANRELHVVAGVAIFLTHPGLWIKSQRAGNNPRVKAVVREKKRVKFSAHFPYFLFVFARMFDLAPDVGFQRSWYRWKACATLFLKVSDLRETGLGLERYGPANRGHQSVFGPSKGIFPIEIPARPGKILTIREFHVVSEHVFFVTHPGSQIKSLGWSAQSSFWSGQRLGQTWSTLVKLGRSWSNLPELREMCYEPCFKALLIWRVPPGSDRLGQTSVKVGQNWSNLPELREMCSGPRFEAFLMWWAPAGSERLGQNSVKVGQPWSNLVKPPRNLGNVLRACLGVLLMWRVPVGFDQLSPGCLVLCANTRENPGGFGFGLHVMASPETVNITNSTNSSSESPPVQGSPLFRYINNLSPIKPVKAAHVAQGFPGLNSPPLVFTSPRESEKSVTQLCRVLITDANKDTEFKKYAQAQPCISSGCVDEYFADPVEVDCVHSADSANASLKQSRVLPESSPSGLPDSKKTITSNYKSDMGKDAGTEVEAPLVLSKQAEEDHQGKPTVDVKPFKTEEEQRGGLWLINKCPSVGSVHVFKRQQFEDSCALNVGGGQQDDCDYTHQSPSEPSQIVQLCEDHGENVPAIPHRPVGNITTLHDPEASENQRGLRRRCLQFEEALLYTRGKNVGSLDPFDEVINSRSPATAAELESLESSPADLNAASNNRQMAKVFQSRTDLFPPRYSGNSPLTVSKPSGIGLHLNSIVNAVPITCASASLKHAEDYMGVQGMKSESVMSCHSLEKMKSCPISSNVVERVLFIAEDGRNKTKASIAASSASSEFPHTTDSLNLLKPIEHDATPYDKRKYNSEQADSYEEYNQASPKKKKKKTSSTVDVDGCRRCNCKKTKCLKLYCDCFAAGIYCAEPCACQGCFNRPEYEDTVLETRQQIESRNPLAFAPKIVQHVTEFNNREDGNQATPSSVRHKRGCNCKKSMCLKKYCECYQANVGCSSGCRCDGCKNVYGRKEEYVATEYGVKKEMVSDRAGEERFEGTFAEKPEMVATKEDLLCAELYDPHNLTPLTPSFQCSGYIQSPESDLTILSSYVDSTKSPGTLNSSDMLLQTSKESLNVGCYDWLDYNNADVMDQFSPKGDAVANICHLTPSDPPLTAMASSTSSKTREWINIPQVQLSPGTGYAPSSGPLRWRSPPITPMSRFGGTKSHQGLDPDSGLCDILEDDTPEILKDSATPIKSVKVSSPNQKRVSPPKSHLHELRSSSSGALQSGCKFILQGIPSLSPLTPCIDSKGTTNQKASNFQDNSR</sequence>
<proteinExistence type="inferred from homology"/>
<dbReference type="GO" id="GO:0005634">
    <property type="term" value="C:nucleus"/>
    <property type="evidence" value="ECO:0007669"/>
    <property type="project" value="UniProtKB-SubCell"/>
</dbReference>
<dbReference type="EMBL" id="OIVN01000804">
    <property type="protein sequence ID" value="SPC85827.1"/>
    <property type="molecule type" value="Genomic_DNA"/>
</dbReference>
<feature type="compositionally biased region" description="Polar residues" evidence="4">
    <location>
        <begin position="1280"/>
        <end position="1295"/>
    </location>
</feature>
<keyword evidence="3" id="KW-0539">Nucleus</keyword>
<comment type="similarity">
    <text evidence="2">Belongs to the lin-54 family.</text>
</comment>
<dbReference type="PANTHER" id="PTHR46159">
    <property type="entry name" value="PROTEIN TESMIN/TSO1-LIKE CXC 2"/>
    <property type="match status" value="1"/>
</dbReference>
<dbReference type="InterPro" id="IPR044522">
    <property type="entry name" value="TSO1-like"/>
</dbReference>
<protein>
    <recommendedName>
        <fullName evidence="5">CRC domain-containing protein</fullName>
    </recommendedName>
</protein>
<dbReference type="InterPro" id="IPR005172">
    <property type="entry name" value="CRC"/>
</dbReference>
<feature type="region of interest" description="Disordered" evidence="4">
    <location>
        <begin position="1274"/>
        <end position="1295"/>
    </location>
</feature>
<dbReference type="SMART" id="SM01114">
    <property type="entry name" value="CXC"/>
    <property type="match status" value="2"/>
</dbReference>
<evidence type="ECO:0000259" key="5">
    <source>
        <dbReference type="PROSITE" id="PS51634"/>
    </source>
</evidence>
<dbReference type="PROSITE" id="PS51634">
    <property type="entry name" value="CRC"/>
    <property type="match status" value="1"/>
</dbReference>
<gene>
    <name evidence="6" type="ORF">FSB_LOCUS13709</name>
</gene>
<evidence type="ECO:0000313" key="6">
    <source>
        <dbReference type="EMBL" id="SPC85827.1"/>
    </source>
</evidence>
<dbReference type="GO" id="GO:0003700">
    <property type="term" value="F:DNA-binding transcription factor activity"/>
    <property type="evidence" value="ECO:0007669"/>
    <property type="project" value="InterPro"/>
</dbReference>
<feature type="region of interest" description="Disordered" evidence="4">
    <location>
        <begin position="490"/>
        <end position="522"/>
    </location>
</feature>
<evidence type="ECO:0000256" key="3">
    <source>
        <dbReference type="ARBA" id="ARBA00023242"/>
    </source>
</evidence>
<dbReference type="InterPro" id="IPR033467">
    <property type="entry name" value="Tesmin/TSO1-like_CXC"/>
</dbReference>
<feature type="region of interest" description="Disordered" evidence="4">
    <location>
        <begin position="847"/>
        <end position="867"/>
    </location>
</feature>
<feature type="region of interest" description="Disordered" evidence="4">
    <location>
        <begin position="1164"/>
        <end position="1183"/>
    </location>
</feature>
<feature type="domain" description="CRC" evidence="5">
    <location>
        <begin position="875"/>
        <end position="1000"/>
    </location>
</feature>
<feature type="region of interest" description="Disordered" evidence="4">
    <location>
        <begin position="1218"/>
        <end position="1252"/>
    </location>
</feature>
<evidence type="ECO:0000256" key="2">
    <source>
        <dbReference type="ARBA" id="ARBA00007267"/>
    </source>
</evidence>
<comment type="subcellular location">
    <subcellularLocation>
        <location evidence="1">Nucleus</location>
    </subcellularLocation>
</comment>
<feature type="compositionally biased region" description="Polar residues" evidence="4">
    <location>
        <begin position="847"/>
        <end position="859"/>
    </location>
</feature>
<accession>A0A2N9F4E3</accession>
<organism evidence="6">
    <name type="scientific">Fagus sylvatica</name>
    <name type="common">Beechnut</name>
    <dbReference type="NCBI Taxonomy" id="28930"/>
    <lineage>
        <taxon>Eukaryota</taxon>
        <taxon>Viridiplantae</taxon>
        <taxon>Streptophyta</taxon>
        <taxon>Embryophyta</taxon>
        <taxon>Tracheophyta</taxon>
        <taxon>Spermatophyta</taxon>
        <taxon>Magnoliopsida</taxon>
        <taxon>eudicotyledons</taxon>
        <taxon>Gunneridae</taxon>
        <taxon>Pentapetalae</taxon>
        <taxon>rosids</taxon>
        <taxon>fabids</taxon>
        <taxon>Fagales</taxon>
        <taxon>Fagaceae</taxon>
        <taxon>Fagus</taxon>
    </lineage>
</organism>
<name>A0A2N9F4E3_FAGSY</name>
<dbReference type="PANTHER" id="PTHR46159:SF6">
    <property type="entry name" value="OS12G0605300 PROTEIN"/>
    <property type="match status" value="1"/>
</dbReference>
<evidence type="ECO:0000256" key="4">
    <source>
        <dbReference type="SAM" id="MobiDB-lite"/>
    </source>
</evidence>
<dbReference type="Pfam" id="PF03638">
    <property type="entry name" value="TCR"/>
    <property type="match status" value="2"/>
</dbReference>
<evidence type="ECO:0000256" key="1">
    <source>
        <dbReference type="ARBA" id="ARBA00004123"/>
    </source>
</evidence>
<reference evidence="6" key="1">
    <citation type="submission" date="2018-02" db="EMBL/GenBank/DDBJ databases">
        <authorList>
            <person name="Cohen D.B."/>
            <person name="Kent A.D."/>
        </authorList>
    </citation>
    <scope>NUCLEOTIDE SEQUENCE</scope>
</reference>